<feature type="domain" description="B box-type" evidence="5">
    <location>
        <begin position="13"/>
        <end position="59"/>
    </location>
</feature>
<dbReference type="InterPro" id="IPR000315">
    <property type="entry name" value="Znf_B-box"/>
</dbReference>
<keyword evidence="2 4" id="KW-0863">Zinc-finger</keyword>
<dbReference type="Proteomes" id="UP000015453">
    <property type="component" value="Unassembled WGS sequence"/>
</dbReference>
<dbReference type="InterPro" id="IPR052453">
    <property type="entry name" value="CONSTANS-like_ZF"/>
</dbReference>
<dbReference type="PANTHER" id="PTHR31874:SF1">
    <property type="entry name" value="ZINC FINGER PROTEIN CONSTANS-LIKE 6"/>
    <property type="match status" value="1"/>
</dbReference>
<evidence type="ECO:0000256" key="3">
    <source>
        <dbReference type="ARBA" id="ARBA00022833"/>
    </source>
</evidence>
<dbReference type="PANTHER" id="PTHR31874">
    <property type="entry name" value="CCT MOTIF FAMILY PROTEIN, EXPRESSED"/>
    <property type="match status" value="1"/>
</dbReference>
<keyword evidence="3" id="KW-0862">Zinc</keyword>
<comment type="caution">
    <text evidence="6">The sequence shown here is derived from an EMBL/GenBank/DDBJ whole genome shotgun (WGS) entry which is preliminary data.</text>
</comment>
<gene>
    <name evidence="6" type="ORF">M569_04666</name>
</gene>
<organism evidence="6 7">
    <name type="scientific">Genlisea aurea</name>
    <dbReference type="NCBI Taxonomy" id="192259"/>
    <lineage>
        <taxon>Eukaryota</taxon>
        <taxon>Viridiplantae</taxon>
        <taxon>Streptophyta</taxon>
        <taxon>Embryophyta</taxon>
        <taxon>Tracheophyta</taxon>
        <taxon>Spermatophyta</taxon>
        <taxon>Magnoliopsida</taxon>
        <taxon>eudicotyledons</taxon>
        <taxon>Gunneridae</taxon>
        <taxon>Pentapetalae</taxon>
        <taxon>asterids</taxon>
        <taxon>lamiids</taxon>
        <taxon>Lamiales</taxon>
        <taxon>Lentibulariaceae</taxon>
        <taxon>Genlisea</taxon>
    </lineage>
</organism>
<feature type="non-terminal residue" evidence="6">
    <location>
        <position position="81"/>
    </location>
</feature>
<proteinExistence type="predicted"/>
<dbReference type="Pfam" id="PF00643">
    <property type="entry name" value="zf-B_box"/>
    <property type="match status" value="1"/>
</dbReference>
<protein>
    <recommendedName>
        <fullName evidence="5">B box-type domain-containing protein</fullName>
    </recommendedName>
</protein>
<evidence type="ECO:0000259" key="5">
    <source>
        <dbReference type="PROSITE" id="PS50119"/>
    </source>
</evidence>
<dbReference type="EMBL" id="AUSU01001831">
    <property type="protein sequence ID" value="EPS70096.1"/>
    <property type="molecule type" value="Genomic_DNA"/>
</dbReference>
<dbReference type="GO" id="GO:0008270">
    <property type="term" value="F:zinc ion binding"/>
    <property type="evidence" value="ECO:0007669"/>
    <property type="project" value="UniProtKB-KW"/>
</dbReference>
<sequence>MVSSRAANAVAGRTARACDYCVKTRARWYCAADDAFLCQSCDSTVHSSSAKRRHHRVRLKTTSVLVPKWESGFTRKPRTPR</sequence>
<evidence type="ECO:0000313" key="6">
    <source>
        <dbReference type="EMBL" id="EPS70096.1"/>
    </source>
</evidence>
<reference evidence="6 7" key="1">
    <citation type="journal article" date="2013" name="BMC Genomics">
        <title>The miniature genome of a carnivorous plant Genlisea aurea contains a low number of genes and short non-coding sequences.</title>
        <authorList>
            <person name="Leushkin E.V."/>
            <person name="Sutormin R.A."/>
            <person name="Nabieva E.R."/>
            <person name="Penin A.A."/>
            <person name="Kondrashov A.S."/>
            <person name="Logacheva M.D."/>
        </authorList>
    </citation>
    <scope>NUCLEOTIDE SEQUENCE [LARGE SCALE GENOMIC DNA]</scope>
</reference>
<accession>S8CYJ1</accession>
<evidence type="ECO:0000256" key="4">
    <source>
        <dbReference type="PROSITE-ProRule" id="PRU00024"/>
    </source>
</evidence>
<name>S8CYJ1_9LAMI</name>
<dbReference type="PROSITE" id="PS50119">
    <property type="entry name" value="ZF_BBOX"/>
    <property type="match status" value="1"/>
</dbReference>
<dbReference type="InterPro" id="IPR049808">
    <property type="entry name" value="CONSTANS-like_Bbox1"/>
</dbReference>
<dbReference type="GO" id="GO:0006355">
    <property type="term" value="P:regulation of DNA-templated transcription"/>
    <property type="evidence" value="ECO:0007669"/>
    <property type="project" value="TreeGrafter"/>
</dbReference>
<dbReference type="CDD" id="cd19821">
    <property type="entry name" value="Bbox1_BBX-like"/>
    <property type="match status" value="1"/>
</dbReference>
<evidence type="ECO:0000313" key="7">
    <source>
        <dbReference type="Proteomes" id="UP000015453"/>
    </source>
</evidence>
<evidence type="ECO:0000256" key="1">
    <source>
        <dbReference type="ARBA" id="ARBA00022723"/>
    </source>
</evidence>
<dbReference type="OrthoDB" id="153872at2759"/>
<keyword evidence="7" id="KW-1185">Reference proteome</keyword>
<keyword evidence="1" id="KW-0479">Metal-binding</keyword>
<dbReference type="AlphaFoldDB" id="S8CYJ1"/>
<dbReference type="GO" id="GO:0005634">
    <property type="term" value="C:nucleus"/>
    <property type="evidence" value="ECO:0007669"/>
    <property type="project" value="TreeGrafter"/>
</dbReference>
<evidence type="ECO:0000256" key="2">
    <source>
        <dbReference type="ARBA" id="ARBA00022771"/>
    </source>
</evidence>